<evidence type="ECO:0000259" key="2">
    <source>
        <dbReference type="Pfam" id="PF16391"/>
    </source>
</evidence>
<dbReference type="EMBL" id="JBHMFA010000005">
    <property type="protein sequence ID" value="MFB9105060.1"/>
    <property type="molecule type" value="Genomic_DNA"/>
</dbReference>
<organism evidence="4 5">
    <name type="scientific">Algibacter miyuki</name>
    <dbReference type="NCBI Taxonomy" id="1306933"/>
    <lineage>
        <taxon>Bacteria</taxon>
        <taxon>Pseudomonadati</taxon>
        <taxon>Bacteroidota</taxon>
        <taxon>Flavobacteriia</taxon>
        <taxon>Flavobacteriales</taxon>
        <taxon>Flavobacteriaceae</taxon>
        <taxon>Algibacter</taxon>
    </lineage>
</organism>
<protein>
    <submittedName>
        <fullName evidence="4">DUF4959 domain-containing protein</fullName>
    </submittedName>
</protein>
<reference evidence="4 5" key="1">
    <citation type="submission" date="2024-09" db="EMBL/GenBank/DDBJ databases">
        <authorList>
            <person name="Sun Q."/>
            <person name="Mori K."/>
        </authorList>
    </citation>
    <scope>NUCLEOTIDE SEQUENCE [LARGE SCALE GENOMIC DNA]</scope>
    <source>
        <strain evidence="4 5">CECT 8300</strain>
    </source>
</reference>
<evidence type="ECO:0000313" key="4">
    <source>
        <dbReference type="EMBL" id="MFB9105060.1"/>
    </source>
</evidence>
<evidence type="ECO:0000259" key="1">
    <source>
        <dbReference type="Pfam" id="PF16323"/>
    </source>
</evidence>
<dbReference type="InterPro" id="IPR032527">
    <property type="entry name" value="DUF4959"/>
</dbReference>
<dbReference type="Pfam" id="PF17166">
    <property type="entry name" value="DUF5126"/>
    <property type="match status" value="1"/>
</dbReference>
<dbReference type="Gene3D" id="2.60.120.260">
    <property type="entry name" value="Galactose-binding domain-like"/>
    <property type="match status" value="1"/>
</dbReference>
<dbReference type="RefSeq" id="WP_290272761.1">
    <property type="nucleotide sequence ID" value="NZ_JAUFQP010000013.1"/>
</dbReference>
<keyword evidence="5" id="KW-1185">Reference proteome</keyword>
<dbReference type="Pfam" id="PF16323">
    <property type="entry name" value="DUF4959"/>
    <property type="match status" value="1"/>
</dbReference>
<evidence type="ECO:0000313" key="5">
    <source>
        <dbReference type="Proteomes" id="UP001589590"/>
    </source>
</evidence>
<dbReference type="PROSITE" id="PS51257">
    <property type="entry name" value="PROKAR_LIPOPROTEIN"/>
    <property type="match status" value="1"/>
</dbReference>
<evidence type="ECO:0000259" key="3">
    <source>
        <dbReference type="Pfam" id="PF17166"/>
    </source>
</evidence>
<name>A0ABV5GZI0_9FLAO</name>
<accession>A0ABV5GZI0</accession>
<dbReference type="InterPro" id="IPR032164">
    <property type="entry name" value="DUF5000"/>
</dbReference>
<dbReference type="InterPro" id="IPR033431">
    <property type="entry name" value="DUF5126"/>
</dbReference>
<feature type="domain" description="DUF4959" evidence="1">
    <location>
        <begin position="18"/>
        <end position="123"/>
    </location>
</feature>
<feature type="domain" description="DUF5126" evidence="3">
    <location>
        <begin position="125"/>
        <end position="225"/>
    </location>
</feature>
<gene>
    <name evidence="4" type="ORF">ACFFU1_09130</name>
</gene>
<proteinExistence type="predicted"/>
<sequence length="405" mass="45056">MKNLKLFILSFCLATLTSCEEDSVRPLVIDDGNAPGSVIGVSVENFAGGSKILYNLPDDSDLLYVVAEFNRRNGSEISVVKSSAFNNSLTVEGFAEEKAYDVTLYAVDQSENRSEPTVVTINPEKSPIDYVCESMEAFPDFGGIHLFWENPFQALVSIEISYADEYGLPQLQDVFYTEAEEGDFAVRGFDTSEREFIVVVKDRFGNVSKVKKYTLSPLFEELMERTNYQAITQLHDTPDAYGWVLGRIIDGSIGKNNGFHSGPGWEDPAGELPQYIGQNVHMFTIDLGVTVKLSRIKWFDRTSYEFRHGNPRIYDIWGGNTLNEDGSLDGWTLLTENGEVIKPSGDPGYGVKTAADVEASSKGWDAVATSAAPPVRFIRFVNKQNWLGSTFLHMSELEAYGQKID</sequence>
<dbReference type="Proteomes" id="UP001589590">
    <property type="component" value="Unassembled WGS sequence"/>
</dbReference>
<dbReference type="Pfam" id="PF16391">
    <property type="entry name" value="DUF5000"/>
    <property type="match status" value="1"/>
</dbReference>
<feature type="domain" description="DUF5000" evidence="2">
    <location>
        <begin position="281"/>
        <end position="401"/>
    </location>
</feature>
<comment type="caution">
    <text evidence="4">The sequence shown here is derived from an EMBL/GenBank/DDBJ whole genome shotgun (WGS) entry which is preliminary data.</text>
</comment>